<name>A0A179FL95_METCM</name>
<evidence type="ECO:0000313" key="2">
    <source>
        <dbReference type="Proteomes" id="UP000078397"/>
    </source>
</evidence>
<dbReference type="Gene3D" id="1.25.40.20">
    <property type="entry name" value="Ankyrin repeat-containing domain"/>
    <property type="match status" value="2"/>
</dbReference>
<comment type="caution">
    <text evidence="1">The sequence shown here is derived from an EMBL/GenBank/DDBJ whole genome shotgun (WGS) entry which is preliminary data.</text>
</comment>
<dbReference type="GeneID" id="28850426"/>
<dbReference type="AlphaFoldDB" id="A0A179FL95"/>
<dbReference type="RefSeq" id="XP_018143068.1">
    <property type="nucleotide sequence ID" value="XM_018286432.1"/>
</dbReference>
<dbReference type="KEGG" id="pchm:VFPPC_07597"/>
<reference evidence="1 2" key="1">
    <citation type="journal article" date="2016" name="PLoS Pathog.">
        <title>Biosynthesis of antibiotic leucinostatins in bio-control fungus Purpureocillium lilacinum and their inhibition on phytophthora revealed by genome mining.</title>
        <authorList>
            <person name="Wang G."/>
            <person name="Liu Z."/>
            <person name="Lin R."/>
            <person name="Li E."/>
            <person name="Mao Z."/>
            <person name="Ling J."/>
            <person name="Yang Y."/>
            <person name="Yin W.B."/>
            <person name="Xie B."/>
        </authorList>
    </citation>
    <scope>NUCLEOTIDE SEQUENCE [LARGE SCALE GENOMIC DNA]</scope>
    <source>
        <strain evidence="1">170</strain>
    </source>
</reference>
<protein>
    <submittedName>
        <fullName evidence="1">Ankyrin</fullName>
    </submittedName>
</protein>
<dbReference type="STRING" id="1380566.A0A179FL95"/>
<evidence type="ECO:0000313" key="1">
    <source>
        <dbReference type="EMBL" id="OAQ65981.1"/>
    </source>
</evidence>
<sequence length="693" mass="75901">MASVPPAPVQIALKGAWKSTASLHTDVSLIRVSTLGTRRERLGHLLSELQFLCGLLHCLFCLSVNFQSQGETPVDIPFNSPVLNGIAAMVKDIKENVADASDDILSTMMANVRFYRDLTSRIATFRTYSLSALRESLSGNTLPTELAKAPTVKDLETTLKEWMRVLNSDHYNRTMLEWASERGLVNARREFDPGYQLAATGWVKFTKTNFKSLASGISRLFSVPNSNNFIQWAAEFARATWPEIYDFDAQMALPAVSLVQDMSQGHVNSLHFAAMLGLEDIVIKILGSPASDSAAKASGFLGTPLYCALVGPAVLKFGCRPTSWGSLIVEMEPASASLIGFIIAKSGFRNFRINIPLTNGDHPVQLAHVAFVAATMLEDPDIFELATKQGIPLEGDFTLMLLSSHVFDQKAMKNPCVMSTLMAAAFDQAMDGNADDLPWEGNVICVAICDFMARHNLYFHNDDKIRLPFISTADFNSVVRQCVIDDQALINDKAMYMARLAQDERFNPDLPASNDDSMSEGTIVHLAVGGAHHAVLHELRRVGANFTLRDAQGRTPLMLAEFPATLGLLVLEYGVPTVAWDNSRQNIWHLAAATNDDNILQWLCENDPAKAANINAVNDAGRTPLGEALMCINNISVDLPSRSSLTAAAARLLLRERLVDVALGIANVRLREVVTQWPDPVLIAKLEEAGVTF</sequence>
<proteinExistence type="predicted"/>
<gene>
    <name evidence="1" type="ORF">VFPPC_07597</name>
</gene>
<dbReference type="EMBL" id="LSBJ02000004">
    <property type="protein sequence ID" value="OAQ65981.1"/>
    <property type="molecule type" value="Genomic_DNA"/>
</dbReference>
<dbReference type="SUPFAM" id="SSF48403">
    <property type="entry name" value="Ankyrin repeat"/>
    <property type="match status" value="1"/>
</dbReference>
<dbReference type="Proteomes" id="UP000078397">
    <property type="component" value="Unassembled WGS sequence"/>
</dbReference>
<dbReference type="InterPro" id="IPR036770">
    <property type="entry name" value="Ankyrin_rpt-contain_sf"/>
</dbReference>
<organism evidence="1 2">
    <name type="scientific">Pochonia chlamydosporia 170</name>
    <dbReference type="NCBI Taxonomy" id="1380566"/>
    <lineage>
        <taxon>Eukaryota</taxon>
        <taxon>Fungi</taxon>
        <taxon>Dikarya</taxon>
        <taxon>Ascomycota</taxon>
        <taxon>Pezizomycotina</taxon>
        <taxon>Sordariomycetes</taxon>
        <taxon>Hypocreomycetidae</taxon>
        <taxon>Hypocreales</taxon>
        <taxon>Clavicipitaceae</taxon>
        <taxon>Pochonia</taxon>
    </lineage>
</organism>
<dbReference type="OrthoDB" id="194358at2759"/>
<accession>A0A179FL95</accession>
<keyword evidence="2" id="KW-1185">Reference proteome</keyword>